<evidence type="ECO:0000256" key="1">
    <source>
        <dbReference type="ARBA" id="ARBA00022884"/>
    </source>
</evidence>
<dbReference type="STRING" id="644295.Metev_1736"/>
<dbReference type="GO" id="GO:0003723">
    <property type="term" value="F:RNA binding"/>
    <property type="evidence" value="ECO:0007669"/>
    <property type="project" value="UniProtKB-UniRule"/>
</dbReference>
<dbReference type="Pfam" id="PF00013">
    <property type="entry name" value="KH_1"/>
    <property type="match status" value="1"/>
</dbReference>
<keyword evidence="1 2" id="KW-0694">RNA-binding</keyword>
<dbReference type="FunFam" id="3.30.1370.10:FF:000076">
    <property type="entry name" value="KH domain protein"/>
    <property type="match status" value="1"/>
</dbReference>
<dbReference type="InterPro" id="IPR055211">
    <property type="entry name" value="KH_PNO1_2nd"/>
</dbReference>
<accession>D7EB57</accession>
<dbReference type="GeneID" id="9347386"/>
<dbReference type="EMBL" id="CP002069">
    <property type="protein sequence ID" value="ADI74574.1"/>
    <property type="molecule type" value="Genomic_DNA"/>
</dbReference>
<dbReference type="NCBIfam" id="TIGR03665">
    <property type="entry name" value="arCOG04150"/>
    <property type="match status" value="1"/>
</dbReference>
<dbReference type="OrthoDB" id="7870at2157"/>
<dbReference type="RefSeq" id="WP_013195139.1">
    <property type="nucleotide sequence ID" value="NC_014253.1"/>
</dbReference>
<evidence type="ECO:0000313" key="4">
    <source>
        <dbReference type="EMBL" id="ADI74574.1"/>
    </source>
</evidence>
<evidence type="ECO:0000259" key="3">
    <source>
        <dbReference type="SMART" id="SM00322"/>
    </source>
</evidence>
<name>D7EB57_METEZ</name>
<dbReference type="SMART" id="SM00322">
    <property type="entry name" value="KH"/>
    <property type="match status" value="2"/>
</dbReference>
<dbReference type="InterPro" id="IPR019964">
    <property type="entry name" value="KH_domain_protein_archaea"/>
</dbReference>
<evidence type="ECO:0000256" key="2">
    <source>
        <dbReference type="PROSITE-ProRule" id="PRU00117"/>
    </source>
</evidence>
<feature type="domain" description="K Homology" evidence="3">
    <location>
        <begin position="1"/>
        <end position="81"/>
    </location>
</feature>
<protein>
    <submittedName>
        <fullName evidence="4">KH domain protein</fullName>
    </submittedName>
</protein>
<dbReference type="SUPFAM" id="SSF54791">
    <property type="entry name" value="Eukaryotic type KH-domain (KH-domain type I)"/>
    <property type="match status" value="2"/>
</dbReference>
<dbReference type="InterPro" id="IPR004087">
    <property type="entry name" value="KH_dom"/>
</dbReference>
<dbReference type="KEGG" id="mev:Metev_1736"/>
<dbReference type="PROSITE" id="PS50084">
    <property type="entry name" value="KH_TYPE_1"/>
    <property type="match status" value="1"/>
</dbReference>
<dbReference type="InterPro" id="IPR036612">
    <property type="entry name" value="KH_dom_type_1_sf"/>
</dbReference>
<gene>
    <name evidence="4" type="ordered locus">Metev_1736</name>
</gene>
<feature type="domain" description="K Homology" evidence="3">
    <location>
        <begin position="92"/>
        <end position="152"/>
    </location>
</feature>
<dbReference type="Pfam" id="PF22891">
    <property type="entry name" value="KH_PNO1_2nd"/>
    <property type="match status" value="1"/>
</dbReference>
<dbReference type="PANTHER" id="PTHR12826:SF13">
    <property type="entry name" value="RNA-BINDING PROTEIN PNO1"/>
    <property type="match status" value="1"/>
</dbReference>
<reference evidence="4 5" key="1">
    <citation type="submission" date="2010-06" db="EMBL/GenBank/DDBJ databases">
        <title>Complete sequence chromosome of Methanohalobium evestigatum Z-7303.</title>
        <authorList>
            <consortium name="US DOE Joint Genome Institute"/>
            <person name="Lucas S."/>
            <person name="Copeland A."/>
            <person name="Lapidus A."/>
            <person name="Cheng J.-F."/>
            <person name="Bruce D."/>
            <person name="Goodwin L."/>
            <person name="Pitluck S."/>
            <person name="Saunders E."/>
            <person name="Detter J.C."/>
            <person name="Han C."/>
            <person name="Tapia R."/>
            <person name="Land M."/>
            <person name="Hauser L."/>
            <person name="Kyrpides N."/>
            <person name="Mikhailova N."/>
            <person name="Sieprawska-Lupa M."/>
            <person name="Whitman W.B."/>
            <person name="Anderson I."/>
            <person name="Woyke T."/>
        </authorList>
    </citation>
    <scope>NUCLEOTIDE SEQUENCE [LARGE SCALE GENOMIC DNA]</scope>
    <source>
        <strain evidence="5">ATCC BAA-1072 / DSM 3721 / NBRC 107634 / OCM 161 / Z-7303</strain>
    </source>
</reference>
<evidence type="ECO:0000313" key="5">
    <source>
        <dbReference type="Proteomes" id="UP000000391"/>
    </source>
</evidence>
<dbReference type="Gene3D" id="3.30.1370.10">
    <property type="entry name" value="K Homology domain, type 1"/>
    <property type="match status" value="2"/>
</dbReference>
<dbReference type="HOGENOM" id="CLU_064992_3_0_2"/>
<proteinExistence type="predicted"/>
<dbReference type="InterPro" id="IPR004088">
    <property type="entry name" value="KH_dom_type_1"/>
</dbReference>
<dbReference type="AlphaFoldDB" id="D7EB57"/>
<dbReference type="NCBIfam" id="NF010333">
    <property type="entry name" value="PRK13763.2-4"/>
    <property type="match status" value="1"/>
</dbReference>
<keyword evidence="5" id="KW-1185">Reference proteome</keyword>
<dbReference type="PANTHER" id="PTHR12826">
    <property type="entry name" value="RIBONUCLEASE Y"/>
    <property type="match status" value="1"/>
</dbReference>
<sequence length="185" mass="20240">MVHIKVPQDRIGAIIGPEGSVKETIEQKSASKLEIDSDSGSVEITPGNDPVSGMRASETIRAIGRGFNPEKAIQLLDDDMLMLDVIDISDVTSTSKELKRIKGRIIGKNGKTREIAESLINVHISVYGKTVSVIGKPEQIQAIRTAIDMLVGGANHGTVYSYLEKKRQDLIQEELEFQPSDIDIE</sequence>
<organism evidence="4 5">
    <name type="scientific">Methanohalobium evestigatum (strain ATCC BAA-1072 / DSM 3721 / NBRC 107634 / OCM 161 / Z-7303)</name>
    <dbReference type="NCBI Taxonomy" id="644295"/>
    <lineage>
        <taxon>Archaea</taxon>
        <taxon>Methanobacteriati</taxon>
        <taxon>Methanobacteriota</taxon>
        <taxon>Stenosarchaea group</taxon>
        <taxon>Methanomicrobia</taxon>
        <taxon>Methanosarcinales</taxon>
        <taxon>Methanosarcinaceae</taxon>
        <taxon>Methanohalobium</taxon>
    </lineage>
</organism>
<dbReference type="Proteomes" id="UP000000391">
    <property type="component" value="Chromosome"/>
</dbReference>